<proteinExistence type="predicted"/>
<organism evidence="2">
    <name type="scientific">human gut metagenome</name>
    <dbReference type="NCBI Taxonomy" id="408170"/>
    <lineage>
        <taxon>unclassified sequences</taxon>
        <taxon>metagenomes</taxon>
        <taxon>organismal metagenomes</taxon>
    </lineage>
</organism>
<feature type="compositionally biased region" description="Polar residues" evidence="1">
    <location>
        <begin position="15"/>
        <end position="30"/>
    </location>
</feature>
<accession>K1SVQ2</accession>
<sequence>PDGKQQRIIRKSADIRNNSSQVNSAVQTTPKQEEQAVAEVTVQEESFANVIEAVNKAKTGSKIRVNLLKTTKIPANVFESIKGKDMNVTFKVSDQASWIINGKDITGNVTAPIDLGLVVGTSDIPKQKVTALADGNETIQLSLNYDGVFGFEGILRLSVGTDYSGKIANLYYYNETT</sequence>
<feature type="non-terminal residue" evidence="2">
    <location>
        <position position="177"/>
    </location>
</feature>
<name>K1SVQ2_9ZZZZ</name>
<protein>
    <submittedName>
        <fullName evidence="2">Alpha-amylase</fullName>
    </submittedName>
</protein>
<feature type="region of interest" description="Disordered" evidence="1">
    <location>
        <begin position="1"/>
        <end position="31"/>
    </location>
</feature>
<comment type="caution">
    <text evidence="2">The sequence shown here is derived from an EMBL/GenBank/DDBJ whole genome shotgun (WGS) entry which is preliminary data.</text>
</comment>
<reference evidence="2" key="1">
    <citation type="journal article" date="2013" name="Environ. Microbiol.">
        <title>Microbiota from the distal guts of lean and obese adolescents exhibit partial functional redundancy besides clear differences in community structure.</title>
        <authorList>
            <person name="Ferrer M."/>
            <person name="Ruiz A."/>
            <person name="Lanza F."/>
            <person name="Haange S.B."/>
            <person name="Oberbach A."/>
            <person name="Till H."/>
            <person name="Bargiela R."/>
            <person name="Campoy C."/>
            <person name="Segura M.T."/>
            <person name="Richter M."/>
            <person name="von Bergen M."/>
            <person name="Seifert J."/>
            <person name="Suarez A."/>
        </authorList>
    </citation>
    <scope>NUCLEOTIDE SEQUENCE</scope>
</reference>
<gene>
    <name evidence="2" type="ORF">LEA_13341</name>
</gene>
<feature type="non-terminal residue" evidence="2">
    <location>
        <position position="1"/>
    </location>
</feature>
<dbReference type="EMBL" id="AJWY01009056">
    <property type="protein sequence ID" value="EKC59469.1"/>
    <property type="molecule type" value="Genomic_DNA"/>
</dbReference>
<evidence type="ECO:0000256" key="1">
    <source>
        <dbReference type="SAM" id="MobiDB-lite"/>
    </source>
</evidence>
<dbReference type="AlphaFoldDB" id="K1SVQ2"/>
<evidence type="ECO:0000313" key="2">
    <source>
        <dbReference type="EMBL" id="EKC59469.1"/>
    </source>
</evidence>